<sequence>MKAVATAAQAGGKCYVEVMSREQVKAILERVLTWSPERQEGAADILTAMEASDSSQLRLSDAQADEVRRRLADSDAETMTLEEFTAHFKRRLAP</sequence>
<dbReference type="EMBL" id="CP116810">
    <property type="protein sequence ID" value="WCL94061.1"/>
    <property type="molecule type" value="Genomic_DNA"/>
</dbReference>
<dbReference type="HOGENOM" id="CLU_2652102_0_0_5"/>
<protein>
    <submittedName>
        <fullName evidence="1">Uncharacterized protein</fullName>
    </submittedName>
</protein>
<accession>Q6N318</accession>
<keyword evidence="3" id="KW-1185">Reference proteome</keyword>
<reference evidence="2" key="1">
    <citation type="submission" date="2003-07" db="EMBL/GenBank/DDBJ databases">
        <authorList>
            <consortium name="Rhodopseudomonas genome consortium"/>
            <person name="Larimer F."/>
            <person name="Harwood C."/>
        </authorList>
    </citation>
    <scope>NUCLEOTIDE SEQUENCE</scope>
    <source>
        <strain evidence="2">CGA009</strain>
    </source>
</reference>
<name>Q6N318_RHOPA</name>
<proteinExistence type="predicted"/>
<dbReference type="EMBL" id="BX572605">
    <property type="protein sequence ID" value="CAE29318.1"/>
    <property type="molecule type" value="Genomic_DNA"/>
</dbReference>
<reference evidence="1 3" key="2">
    <citation type="journal article" date="2004" name="Nat. Biotechnol.">
        <title>Complete genome sequence of the metabolically versatile photosynthetic bacterium Rhodopseudomonas palustris.</title>
        <authorList>
            <person name="Larimer F.W."/>
            <person name="Chain P."/>
            <person name="Hauser L."/>
            <person name="Lamerdin J."/>
            <person name="Malfatti S."/>
            <person name="Do L."/>
            <person name="Land M.L."/>
            <person name="Pelletier D.A."/>
            <person name="Beatty J.T."/>
            <person name="Lang A.S."/>
            <person name="Tabita F.R."/>
            <person name="Gibson J.L."/>
            <person name="Hanson T.E."/>
            <person name="Bobst C."/>
            <person name="Torres J.L."/>
            <person name="Peres C."/>
            <person name="Harrison F.H."/>
            <person name="Gibson J."/>
            <person name="Harwood C.S."/>
        </authorList>
    </citation>
    <scope>NUCLEOTIDE SEQUENCE [LARGE SCALE GENOMIC DNA]</scope>
    <source>
        <strain evidence="3">ATCC BAA-98 / CGA009</strain>
        <strain evidence="1">CGA009</strain>
    </source>
</reference>
<reference evidence="2" key="3">
    <citation type="submission" date="2022-12" db="EMBL/GenBank/DDBJ databases">
        <title>Complete genome sequence of Rhodopseudomonas palustris CGA0092 and corrections to the R. palustris CGA009 genome sequence.</title>
        <authorList>
            <person name="Mazny B.R."/>
            <person name="Sheff O.F."/>
            <person name="LaSarre B."/>
            <person name="McKinlay A."/>
            <person name="McKinlay J.B."/>
        </authorList>
    </citation>
    <scope>NUCLEOTIDE SEQUENCE</scope>
    <source>
        <strain evidence="2">CGA009</strain>
    </source>
</reference>
<dbReference type="RefSeq" id="WP_011159413.1">
    <property type="nucleotide sequence ID" value="NZ_CP116810.1"/>
</dbReference>
<gene>
    <name evidence="1" type="ordered locus">RPA3877</name>
    <name evidence="2" type="ORF">TX73_020100</name>
</gene>
<evidence type="ECO:0000313" key="1">
    <source>
        <dbReference type="EMBL" id="CAE29318.1"/>
    </source>
</evidence>
<dbReference type="GeneID" id="66894992"/>
<organism evidence="1">
    <name type="scientific">Rhodopseudomonas palustris (strain ATCC BAA-98 / CGA009)</name>
    <dbReference type="NCBI Taxonomy" id="258594"/>
    <lineage>
        <taxon>Bacteria</taxon>
        <taxon>Pseudomonadati</taxon>
        <taxon>Pseudomonadota</taxon>
        <taxon>Alphaproteobacteria</taxon>
        <taxon>Hyphomicrobiales</taxon>
        <taxon>Nitrobacteraceae</taxon>
        <taxon>Rhodopseudomonas</taxon>
    </lineage>
</organism>
<evidence type="ECO:0000313" key="2">
    <source>
        <dbReference type="EMBL" id="WCL94061.1"/>
    </source>
</evidence>
<evidence type="ECO:0000313" key="3">
    <source>
        <dbReference type="Proteomes" id="UP000001426"/>
    </source>
</evidence>
<dbReference type="AlphaFoldDB" id="Q6N318"/>
<dbReference type="Proteomes" id="UP000001426">
    <property type="component" value="Chromosome"/>
</dbReference>
<dbReference type="KEGG" id="rpa:TX73_020100"/>